<sequence>MAAITVLATISALAACSTGGGASSEETLTVWTFKQSEVEALEAVGEAWGAENDMKVKVSVYTPDDAYATKIQSAAKAGTLPDVLSVHSQGEDWKLAQAGIIKDLSENFDEDWQTQFLPGIVEAAALTQTQIDNSGDDPTTTLKDLKAGNFYSIPFLAGTPGVVFARKSLLEAAGVDSSTPPKTWEEWVESMTATVEKDAATGGLVTGLSVPETGLFWLYRPMAYAYLGKDAFYGRDSVDQTPAWDSAESVETLKLYDQLSPLWAPGVLSLGIDQADQAFADGSAAWDVGGTFTLSSLTTFGVDASDISVFPVPPSAEGEIKSIAYPASPLISGAVTNTSKHQDEAISFLKYLTSVEGAALFASTALDLPATAIPESELSDPLLKQLVSVIATTTGDESFAPNDFSAQPAGTVLHDASVLLTNLPAKTDDPDGLGTAMTELYTAAWAAIK</sequence>
<evidence type="ECO:0000256" key="4">
    <source>
        <dbReference type="ARBA" id="ARBA00023139"/>
    </source>
</evidence>
<evidence type="ECO:0000256" key="1">
    <source>
        <dbReference type="ARBA" id="ARBA00022475"/>
    </source>
</evidence>
<dbReference type="PANTHER" id="PTHR43649">
    <property type="entry name" value="ARABINOSE-BINDING PROTEIN-RELATED"/>
    <property type="match status" value="1"/>
</dbReference>
<dbReference type="KEGG" id="mant:BHD05_12725"/>
<organism evidence="6 7">
    <name type="scientific">Marisediminicola antarctica</name>
    <dbReference type="NCBI Taxonomy" id="674079"/>
    <lineage>
        <taxon>Bacteria</taxon>
        <taxon>Bacillati</taxon>
        <taxon>Actinomycetota</taxon>
        <taxon>Actinomycetes</taxon>
        <taxon>Micrococcales</taxon>
        <taxon>Microbacteriaceae</taxon>
        <taxon>Marisediminicola</taxon>
    </lineage>
</organism>
<dbReference type="Proteomes" id="UP000464507">
    <property type="component" value="Chromosome"/>
</dbReference>
<dbReference type="InterPro" id="IPR050490">
    <property type="entry name" value="Bact_solute-bd_prot1"/>
</dbReference>
<evidence type="ECO:0000256" key="2">
    <source>
        <dbReference type="ARBA" id="ARBA00022729"/>
    </source>
</evidence>
<evidence type="ECO:0000256" key="3">
    <source>
        <dbReference type="ARBA" id="ARBA00023136"/>
    </source>
</evidence>
<evidence type="ECO:0008006" key="8">
    <source>
        <dbReference type="Google" id="ProtNLM"/>
    </source>
</evidence>
<evidence type="ECO:0000313" key="7">
    <source>
        <dbReference type="Proteomes" id="UP000464507"/>
    </source>
</evidence>
<protein>
    <recommendedName>
        <fullName evidence="8">Sugar ABC transporter substrate-binding protein</fullName>
    </recommendedName>
</protein>
<dbReference type="Gene3D" id="3.40.190.10">
    <property type="entry name" value="Periplasmic binding protein-like II"/>
    <property type="match status" value="1"/>
</dbReference>
<keyword evidence="7" id="KW-1185">Reference proteome</keyword>
<dbReference type="SUPFAM" id="SSF53850">
    <property type="entry name" value="Periplasmic binding protein-like II"/>
    <property type="match status" value="1"/>
</dbReference>
<keyword evidence="2" id="KW-0732">Signal</keyword>
<reference evidence="6 7" key="1">
    <citation type="submission" date="2016-09" db="EMBL/GenBank/DDBJ databases">
        <title>Complete genome sequence of microbes from the polar regions.</title>
        <authorList>
            <person name="Liao L."/>
            <person name="Chen B."/>
        </authorList>
    </citation>
    <scope>NUCLEOTIDE SEQUENCE [LARGE SCALE GENOMIC DNA]</scope>
    <source>
        <strain evidence="6 7">ZS314</strain>
    </source>
</reference>
<proteinExistence type="predicted"/>
<dbReference type="AlphaFoldDB" id="A0A7L5AII5"/>
<keyword evidence="4" id="KW-0564">Palmitate</keyword>
<accession>A0A7L5AII5</accession>
<dbReference type="InterPro" id="IPR006059">
    <property type="entry name" value="SBP"/>
</dbReference>
<keyword evidence="1" id="KW-1003">Cell membrane</keyword>
<evidence type="ECO:0000313" key="6">
    <source>
        <dbReference type="EMBL" id="QHO70388.1"/>
    </source>
</evidence>
<dbReference type="EMBL" id="CP017146">
    <property type="protein sequence ID" value="QHO70388.1"/>
    <property type="molecule type" value="Genomic_DNA"/>
</dbReference>
<name>A0A7L5AII5_9MICO</name>
<dbReference type="PANTHER" id="PTHR43649:SF33">
    <property type="entry name" value="POLYGALACTURONAN_RHAMNOGALACTURONAN-BINDING PROTEIN YTCQ"/>
    <property type="match status" value="1"/>
</dbReference>
<keyword evidence="3" id="KW-0472">Membrane</keyword>
<dbReference type="Pfam" id="PF01547">
    <property type="entry name" value="SBP_bac_1"/>
    <property type="match status" value="1"/>
</dbReference>
<evidence type="ECO:0000256" key="5">
    <source>
        <dbReference type="ARBA" id="ARBA00023288"/>
    </source>
</evidence>
<keyword evidence="5" id="KW-0449">Lipoprotein</keyword>
<gene>
    <name evidence="6" type="ORF">BHD05_12725</name>
</gene>